<name>A0AC34F3I7_9BILA</name>
<sequence>MIILPSENGNTETPGLQILQINGDSKNVEQAASVVQNILEEDGKKKFKRVLPKQNAKEPSKDGAEFECPICCEKYNIKDDGCVTCVPADIFETSIPNENHSICVSCIQDYARSSITGRVAPGGLGLNCVADGCKNVFLLSLFENYLNDEIRKPFLTRLQEQCVLETNLKDLVTCPGCGYKACVPETDTFYVCECGRKQCRSCPRPYDKKHDGKTCKQLADEEAREAKMSEIVVRKCHRCGTQFVKDDACNFMESCNEITRHGRCPNCGKTCRQWENDRELDQMRLEDFLRQNGVKIDFKDAGNANRELPFPSTPQELVMRAVTQTVTDMRNSNLSEDNPMFANMRSVLEFLQREQNQ</sequence>
<evidence type="ECO:0000313" key="2">
    <source>
        <dbReference type="WBParaSite" id="ES5_v2.g11468.t1"/>
    </source>
</evidence>
<protein>
    <submittedName>
        <fullName evidence="2">RING-type domain-containing protein</fullName>
    </submittedName>
</protein>
<accession>A0AC34F3I7</accession>
<organism evidence="1 2">
    <name type="scientific">Panagrolaimus sp. ES5</name>
    <dbReference type="NCBI Taxonomy" id="591445"/>
    <lineage>
        <taxon>Eukaryota</taxon>
        <taxon>Metazoa</taxon>
        <taxon>Ecdysozoa</taxon>
        <taxon>Nematoda</taxon>
        <taxon>Chromadorea</taxon>
        <taxon>Rhabditida</taxon>
        <taxon>Tylenchina</taxon>
        <taxon>Panagrolaimomorpha</taxon>
        <taxon>Panagrolaimoidea</taxon>
        <taxon>Panagrolaimidae</taxon>
        <taxon>Panagrolaimus</taxon>
    </lineage>
</organism>
<proteinExistence type="predicted"/>
<dbReference type="Proteomes" id="UP000887579">
    <property type="component" value="Unplaced"/>
</dbReference>
<reference evidence="2" key="1">
    <citation type="submission" date="2022-11" db="UniProtKB">
        <authorList>
            <consortium name="WormBaseParasite"/>
        </authorList>
    </citation>
    <scope>IDENTIFICATION</scope>
</reference>
<dbReference type="WBParaSite" id="ES5_v2.g11468.t1">
    <property type="protein sequence ID" value="ES5_v2.g11468.t1"/>
    <property type="gene ID" value="ES5_v2.g11468"/>
</dbReference>
<evidence type="ECO:0000313" key="1">
    <source>
        <dbReference type="Proteomes" id="UP000887579"/>
    </source>
</evidence>